<dbReference type="Pfam" id="PF01323">
    <property type="entry name" value="DSBA"/>
    <property type="match status" value="1"/>
</dbReference>
<keyword evidence="8" id="KW-1185">Reference proteome</keyword>
<dbReference type="GO" id="GO:0006749">
    <property type="term" value="P:glutathione metabolic process"/>
    <property type="evidence" value="ECO:0007669"/>
    <property type="project" value="TreeGrafter"/>
</dbReference>
<evidence type="ECO:0000256" key="4">
    <source>
        <dbReference type="PIRNR" id="PIRNR006386"/>
    </source>
</evidence>
<dbReference type="SUPFAM" id="SSF52833">
    <property type="entry name" value="Thioredoxin-like"/>
    <property type="match status" value="1"/>
</dbReference>
<dbReference type="GO" id="GO:0005777">
    <property type="term" value="C:peroxisome"/>
    <property type="evidence" value="ECO:0007669"/>
    <property type="project" value="TreeGrafter"/>
</dbReference>
<keyword evidence="2 4" id="KW-0808">Transferase</keyword>
<feature type="active site" description="Nucleophile" evidence="5">
    <location>
        <position position="15"/>
    </location>
</feature>
<evidence type="ECO:0000313" key="9">
    <source>
        <dbReference type="WBParaSite" id="TCNE_0000736901-mRNA-1"/>
    </source>
</evidence>
<dbReference type="EMBL" id="UYWY01019667">
    <property type="protein sequence ID" value="VDM38690.1"/>
    <property type="molecule type" value="Genomic_DNA"/>
</dbReference>
<comment type="similarity">
    <text evidence="1 4">Belongs to the GST superfamily. Kappa family.</text>
</comment>
<dbReference type="EC" id="2.5.1.18" evidence="4"/>
<dbReference type="WBParaSite" id="TCNE_0000736901-mRNA-1">
    <property type="protein sequence ID" value="TCNE_0000736901-mRNA-1"/>
    <property type="gene ID" value="TCNE_0000736901"/>
</dbReference>
<dbReference type="Proteomes" id="UP000050794">
    <property type="component" value="Unassembled WGS sequence"/>
</dbReference>
<dbReference type="FunFam" id="3.40.30.10:FF:000096">
    <property type="entry name" value="Glutathione S-transferase kappa"/>
    <property type="match status" value="1"/>
</dbReference>
<organism evidence="8 9">
    <name type="scientific">Toxocara canis</name>
    <name type="common">Canine roundworm</name>
    <dbReference type="NCBI Taxonomy" id="6265"/>
    <lineage>
        <taxon>Eukaryota</taxon>
        <taxon>Metazoa</taxon>
        <taxon>Ecdysozoa</taxon>
        <taxon>Nematoda</taxon>
        <taxon>Chromadorea</taxon>
        <taxon>Rhabditida</taxon>
        <taxon>Spirurina</taxon>
        <taxon>Ascaridomorpha</taxon>
        <taxon>Ascaridoidea</taxon>
        <taxon>Toxocaridae</taxon>
        <taxon>Toxocara</taxon>
    </lineage>
</organism>
<proteinExistence type="inferred from homology"/>
<evidence type="ECO:0000313" key="7">
    <source>
        <dbReference type="EMBL" id="VDM38690.1"/>
    </source>
</evidence>
<reference evidence="9" key="1">
    <citation type="submission" date="2016-06" db="UniProtKB">
        <authorList>
            <consortium name="WormBaseParasite"/>
        </authorList>
    </citation>
    <scope>IDENTIFICATION</scope>
</reference>
<gene>
    <name evidence="7" type="ORF">TCNE_LOCUS7369</name>
</gene>
<dbReference type="InterPro" id="IPR051924">
    <property type="entry name" value="GST_Kappa/NadH"/>
</dbReference>
<dbReference type="InterPro" id="IPR036249">
    <property type="entry name" value="Thioredoxin-like_sf"/>
</dbReference>
<name>A0A183UFU9_TOXCA</name>
<dbReference type="PIRSF" id="PIRSF006386">
    <property type="entry name" value="HCCAis_GSTk"/>
    <property type="match status" value="1"/>
</dbReference>
<dbReference type="GO" id="GO:0004364">
    <property type="term" value="F:glutathione transferase activity"/>
    <property type="evidence" value="ECO:0007669"/>
    <property type="project" value="UniProtKB-UniRule"/>
</dbReference>
<evidence type="ECO:0000256" key="2">
    <source>
        <dbReference type="ARBA" id="ARBA00022679"/>
    </source>
</evidence>
<dbReference type="InterPro" id="IPR014440">
    <property type="entry name" value="HCCAis_GSTk"/>
</dbReference>
<protein>
    <recommendedName>
        <fullName evidence="4">Glutathione S-transferase kappa</fullName>
        <ecNumber evidence="4">2.5.1.18</ecNumber>
    </recommendedName>
</protein>
<reference evidence="7 8" key="2">
    <citation type="submission" date="2018-11" db="EMBL/GenBank/DDBJ databases">
        <authorList>
            <consortium name="Pathogen Informatics"/>
        </authorList>
    </citation>
    <scope>NUCLEOTIDE SEQUENCE [LARGE SCALE GENOMIC DNA]</scope>
</reference>
<evidence type="ECO:0000256" key="3">
    <source>
        <dbReference type="ARBA" id="ARBA00047960"/>
    </source>
</evidence>
<evidence type="ECO:0000256" key="1">
    <source>
        <dbReference type="ARBA" id="ARBA00006494"/>
    </source>
</evidence>
<sequence length="224" mass="25493">MSKKTVIDLYFDVISPYSRIAFEQFQSLLRYEKSWPIEVNLVPFFLGGVMKATGNKPPMMTPAKAIYMNKDLQRNADYWGVKLVPPKDLMETLLNRGSLMAQRFLTAIDARNKEHVAPVARELWERVWVRNETIHMISDLREAAEKVKLPNAEALIAACNSTSVKETIKKRTETAVNQGCFGAPWIVVHKGEREECFFGSDRMPLIAHTLGCTFDGPYPLRSNI</sequence>
<evidence type="ECO:0000256" key="5">
    <source>
        <dbReference type="PIRSR" id="PIRSR006386-1"/>
    </source>
</evidence>
<dbReference type="PANTHER" id="PTHR42943">
    <property type="entry name" value="GLUTATHIONE S-TRANSFERASE KAPPA"/>
    <property type="match status" value="1"/>
</dbReference>
<dbReference type="PANTHER" id="PTHR42943:SF2">
    <property type="entry name" value="GLUTATHIONE S-TRANSFERASE KAPPA 1"/>
    <property type="match status" value="1"/>
</dbReference>
<dbReference type="InterPro" id="IPR001853">
    <property type="entry name" value="DSBA-like_thioredoxin_dom"/>
</dbReference>
<evidence type="ECO:0000259" key="6">
    <source>
        <dbReference type="Pfam" id="PF01323"/>
    </source>
</evidence>
<comment type="catalytic activity">
    <reaction evidence="3 4">
        <text>RX + glutathione = an S-substituted glutathione + a halide anion + H(+)</text>
        <dbReference type="Rhea" id="RHEA:16437"/>
        <dbReference type="ChEBI" id="CHEBI:15378"/>
        <dbReference type="ChEBI" id="CHEBI:16042"/>
        <dbReference type="ChEBI" id="CHEBI:17792"/>
        <dbReference type="ChEBI" id="CHEBI:57925"/>
        <dbReference type="ChEBI" id="CHEBI:90779"/>
        <dbReference type="EC" id="2.5.1.18"/>
    </reaction>
</comment>
<accession>A0A183UFU9</accession>
<dbReference type="GO" id="GO:0004602">
    <property type="term" value="F:glutathione peroxidase activity"/>
    <property type="evidence" value="ECO:0007669"/>
    <property type="project" value="TreeGrafter"/>
</dbReference>
<evidence type="ECO:0000313" key="8">
    <source>
        <dbReference type="Proteomes" id="UP000050794"/>
    </source>
</evidence>
<dbReference type="Gene3D" id="3.40.30.10">
    <property type="entry name" value="Glutaredoxin"/>
    <property type="match status" value="1"/>
</dbReference>
<feature type="domain" description="DSBA-like thioredoxin" evidence="6">
    <location>
        <begin position="6"/>
        <end position="210"/>
    </location>
</feature>
<dbReference type="AlphaFoldDB" id="A0A183UFU9"/>
<dbReference type="GO" id="GO:0005739">
    <property type="term" value="C:mitochondrion"/>
    <property type="evidence" value="ECO:0007669"/>
    <property type="project" value="TreeGrafter"/>
</dbReference>